<dbReference type="Proteomes" id="UP000013167">
    <property type="component" value="Unassembled WGS sequence"/>
</dbReference>
<proteinExistence type="predicted"/>
<name>N0E2H0_9MICO</name>
<gene>
    <name evidence="2" type="ORF">BN10_460021</name>
</gene>
<keyword evidence="1" id="KW-1133">Transmembrane helix</keyword>
<feature type="transmembrane region" description="Helical" evidence="1">
    <location>
        <begin position="12"/>
        <end position="38"/>
    </location>
</feature>
<comment type="caution">
    <text evidence="2">The sequence shown here is derived from an EMBL/GenBank/DDBJ whole genome shotgun (WGS) entry which is preliminary data.</text>
</comment>
<evidence type="ECO:0000313" key="3">
    <source>
        <dbReference type="Proteomes" id="UP000013167"/>
    </source>
</evidence>
<dbReference type="eggNOG" id="ENOG5032ER7">
    <property type="taxonomic scope" value="Bacteria"/>
</dbReference>
<dbReference type="HOGENOM" id="CLU_1785962_0_0_11"/>
<dbReference type="STRING" id="1193181.BN10_460021"/>
<evidence type="ECO:0000313" key="2">
    <source>
        <dbReference type="EMBL" id="CCH69920.1"/>
    </source>
</evidence>
<accession>N0E2H0</accession>
<evidence type="ECO:0000256" key="1">
    <source>
        <dbReference type="SAM" id="Phobius"/>
    </source>
</evidence>
<dbReference type="Pfam" id="PF10823">
    <property type="entry name" value="DUF2568"/>
    <property type="match status" value="1"/>
</dbReference>
<organism evidence="2 3">
    <name type="scientific">Phycicoccus elongatus Lp2</name>
    <dbReference type="NCBI Taxonomy" id="1193181"/>
    <lineage>
        <taxon>Bacteria</taxon>
        <taxon>Bacillati</taxon>
        <taxon>Actinomycetota</taxon>
        <taxon>Actinomycetes</taxon>
        <taxon>Micrococcales</taxon>
        <taxon>Intrasporangiaceae</taxon>
        <taxon>Phycicoccus</taxon>
    </lineage>
</organism>
<reference evidence="2 3" key="1">
    <citation type="journal article" date="2013" name="ISME J.">
        <title>A metabolic model for members of the genus Tetrasphaera involved in enhanced biological phosphorus removal.</title>
        <authorList>
            <person name="Kristiansen R."/>
            <person name="Nguyen H.T.T."/>
            <person name="Saunders A.M."/>
            <person name="Nielsen J.L."/>
            <person name="Wimmer R."/>
            <person name="Le V.Q."/>
            <person name="McIlroy S.J."/>
            <person name="Petrovski S."/>
            <person name="Seviour R.J."/>
            <person name="Calteau A."/>
            <person name="Nielsen K.L."/>
            <person name="Nielsen P.H."/>
        </authorList>
    </citation>
    <scope>NUCLEOTIDE SEQUENCE [LARGE SCALE GENOMIC DNA]</scope>
    <source>
        <strain evidence="2 3">Lp2</strain>
    </source>
</reference>
<feature type="transmembrane region" description="Helical" evidence="1">
    <location>
        <begin position="50"/>
        <end position="72"/>
    </location>
</feature>
<feature type="transmembrane region" description="Helical" evidence="1">
    <location>
        <begin position="84"/>
        <end position="101"/>
    </location>
</feature>
<dbReference type="EMBL" id="CAIZ01000115">
    <property type="protein sequence ID" value="CCH69920.1"/>
    <property type="molecule type" value="Genomic_DNA"/>
</dbReference>
<dbReference type="RefSeq" id="WP_010849796.1">
    <property type="nucleotide sequence ID" value="NZ_HF570956.1"/>
</dbReference>
<dbReference type="InterPro" id="IPR021214">
    <property type="entry name" value="DUF2568"/>
</dbReference>
<protein>
    <submittedName>
        <fullName evidence="2">Uncharacterized protein</fullName>
    </submittedName>
</protein>
<dbReference type="AlphaFoldDB" id="N0E2H0"/>
<sequence length="145" mass="14696">MTEDRRSSGRPAPVMLSGSALALGLVALVAEIVLFAAIGQLAHHHAGGGVTGIVVAVVVLALAAVLWGVFMAPNSPRRISLRPRVGVCGVLGLVLGGLLVAAGWTVWGVVVGVCGLGLAAVQWVMGRAQERAEAARTDCFPGDPS</sequence>
<keyword evidence="1" id="KW-0812">Transmembrane</keyword>
<keyword evidence="3" id="KW-1185">Reference proteome</keyword>
<keyword evidence="1" id="KW-0472">Membrane</keyword>